<protein>
    <recommendedName>
        <fullName evidence="16">Spindle and kinetochore-associated protein 3</fullName>
    </recommendedName>
</protein>
<evidence type="ECO:0000256" key="9">
    <source>
        <dbReference type="ARBA" id="ARBA00022838"/>
    </source>
</evidence>
<feature type="region of interest" description="Disordered" evidence="13">
    <location>
        <begin position="330"/>
        <end position="360"/>
    </location>
</feature>
<evidence type="ECO:0000313" key="15">
    <source>
        <dbReference type="Proteomes" id="UP000824540"/>
    </source>
</evidence>
<evidence type="ECO:0000256" key="12">
    <source>
        <dbReference type="ARBA" id="ARBA00023328"/>
    </source>
</evidence>
<evidence type="ECO:0000256" key="11">
    <source>
        <dbReference type="ARBA" id="ARBA00023306"/>
    </source>
</evidence>
<keyword evidence="4" id="KW-0158">Chromosome</keyword>
<dbReference type="Gene3D" id="6.10.250.1400">
    <property type="match status" value="1"/>
</dbReference>
<dbReference type="GO" id="GO:0000278">
    <property type="term" value="P:mitotic cell cycle"/>
    <property type="evidence" value="ECO:0007669"/>
    <property type="project" value="TreeGrafter"/>
</dbReference>
<comment type="caution">
    <text evidence="14">The sequence shown here is derived from an EMBL/GenBank/DDBJ whole genome shotgun (WGS) entry which is preliminary data.</text>
</comment>
<keyword evidence="5" id="KW-0963">Cytoplasm</keyword>
<feature type="region of interest" description="Disordered" evidence="13">
    <location>
        <begin position="284"/>
        <end position="314"/>
    </location>
</feature>
<organism evidence="14 15">
    <name type="scientific">Albula glossodonta</name>
    <name type="common">roundjaw bonefish</name>
    <dbReference type="NCBI Taxonomy" id="121402"/>
    <lineage>
        <taxon>Eukaryota</taxon>
        <taxon>Metazoa</taxon>
        <taxon>Chordata</taxon>
        <taxon>Craniata</taxon>
        <taxon>Vertebrata</taxon>
        <taxon>Euteleostomi</taxon>
        <taxon>Actinopterygii</taxon>
        <taxon>Neopterygii</taxon>
        <taxon>Teleostei</taxon>
        <taxon>Albuliformes</taxon>
        <taxon>Albulidae</taxon>
        <taxon>Albula</taxon>
    </lineage>
</organism>
<evidence type="ECO:0000256" key="13">
    <source>
        <dbReference type="SAM" id="MobiDB-lite"/>
    </source>
</evidence>
<evidence type="ECO:0000256" key="5">
    <source>
        <dbReference type="ARBA" id="ARBA00022490"/>
    </source>
</evidence>
<evidence type="ECO:0000256" key="4">
    <source>
        <dbReference type="ARBA" id="ARBA00022454"/>
    </source>
</evidence>
<evidence type="ECO:0008006" key="16">
    <source>
        <dbReference type="Google" id="ProtNLM"/>
    </source>
</evidence>
<dbReference type="Proteomes" id="UP000824540">
    <property type="component" value="Unassembled WGS sequence"/>
</dbReference>
<keyword evidence="15" id="KW-1185">Reference proteome</keyword>
<dbReference type="GO" id="GO:0000940">
    <property type="term" value="C:outer kinetochore"/>
    <property type="evidence" value="ECO:0007669"/>
    <property type="project" value="InterPro"/>
</dbReference>
<dbReference type="PANTHER" id="PTHR48118">
    <property type="entry name" value="SPINDLE AND KINETOCHORE-ASSOCIATED PROTEIN 3"/>
    <property type="match status" value="1"/>
</dbReference>
<keyword evidence="7" id="KW-0493">Microtubule</keyword>
<feature type="region of interest" description="Disordered" evidence="13">
    <location>
        <begin position="113"/>
        <end position="169"/>
    </location>
</feature>
<comment type="similarity">
    <text evidence="3">Belongs to the SKA3 family.</text>
</comment>
<evidence type="ECO:0000256" key="2">
    <source>
        <dbReference type="ARBA" id="ARBA00004629"/>
    </source>
</evidence>
<keyword evidence="6" id="KW-0132">Cell division</keyword>
<dbReference type="AlphaFoldDB" id="A0A8T2PAY9"/>
<reference evidence="14" key="1">
    <citation type="thesis" date="2021" institute="BYU ScholarsArchive" country="Provo, UT, USA">
        <title>Applications of and Algorithms for Genome Assembly and Genomic Analyses with an Emphasis on Marine Teleosts.</title>
        <authorList>
            <person name="Pickett B.D."/>
        </authorList>
    </citation>
    <scope>NUCLEOTIDE SEQUENCE</scope>
    <source>
        <strain evidence="14">HI-2016</strain>
    </source>
</reference>
<evidence type="ECO:0000256" key="10">
    <source>
        <dbReference type="ARBA" id="ARBA00023212"/>
    </source>
</evidence>
<dbReference type="OrthoDB" id="5987638at2759"/>
<accession>A0A8T2PAY9</accession>
<dbReference type="EMBL" id="JAFBMS010000009">
    <property type="protein sequence ID" value="KAG9349705.1"/>
    <property type="molecule type" value="Genomic_DNA"/>
</dbReference>
<proteinExistence type="inferred from homology"/>
<keyword evidence="12" id="KW-0137">Centromere</keyword>
<evidence type="ECO:0000256" key="6">
    <source>
        <dbReference type="ARBA" id="ARBA00022618"/>
    </source>
</evidence>
<keyword evidence="10" id="KW-0206">Cytoskeleton</keyword>
<evidence type="ECO:0000256" key="1">
    <source>
        <dbReference type="ARBA" id="ARBA00004186"/>
    </source>
</evidence>
<sequence length="609" mass="67891">MLLFCIQMDTSSARFFGKLRNLAVFLETETSNLQQSHQNSDDESTEGAVRVLHELHTEVRDMRRQVQDQLAHSEVEVKEMRKFIEMTMILKQRTTEDIQRLKRHYEKYGYRPLAPTQKHSEDKGEEVEEVASGSDKEEEQQVKCEEGEEQFPPVTPLKISPLRTSDPMRTPRLSDFGLSEHNLMKAWSNLEKPLGEAPEVPQLMPFSMAAVSQPVPPKTPKCTLRMDEEALTPRLEDFGISEHTMCLNNDFTMDLLRKNNTKPSSMGTPEPPVLLTPGFKLKKIPEPITPLPSNAVDSQPPLHSADHPSTPEIPVFETPYVHKLLSTVKPNQRDHSDAAAAPEQRPDAPAYQPPNRGPVMSGDWARGIPDMPIRPSHQSDTHTPEMPNLESFLGNKLPHRTTGAYEKLPPEKKGDGEQFGLNGPPLPAVEDEDIYTQEWRLATPPSRSDYMTDPSTPEMPDVSSVTQDIFKLLSQCNTKPSTTSHSNLKPATQPVPKTATLKASTLGKENRAHSLALVSEKEFLSLPGYLRQMPLTNLNQAIQNINSALEGSHSGGNADSAAFLMEDLERITGAGVKASVYFLCLTGLKRLEHVQGQGKSALYRVLISN</sequence>
<dbReference type="GO" id="GO:0051301">
    <property type="term" value="P:cell division"/>
    <property type="evidence" value="ECO:0007669"/>
    <property type="project" value="UniProtKB-KW"/>
</dbReference>
<evidence type="ECO:0000256" key="3">
    <source>
        <dbReference type="ARBA" id="ARBA00007716"/>
    </source>
</evidence>
<keyword evidence="11" id="KW-0131">Cell cycle</keyword>
<keyword evidence="8" id="KW-0498">Mitosis</keyword>
<keyword evidence="9" id="KW-0995">Kinetochore</keyword>
<dbReference type="GO" id="GO:0007059">
    <property type="term" value="P:chromosome segregation"/>
    <property type="evidence" value="ECO:0007669"/>
    <property type="project" value="InterPro"/>
</dbReference>
<gene>
    <name evidence="14" type="ORF">JZ751_028153</name>
</gene>
<dbReference type="InterPro" id="IPR033341">
    <property type="entry name" value="SKA3"/>
</dbReference>
<dbReference type="PANTHER" id="PTHR48118:SF1">
    <property type="entry name" value="SPINDLE AND KINETOCHORE-ASSOCIATED PROTEIN 3"/>
    <property type="match status" value="1"/>
</dbReference>
<evidence type="ECO:0000256" key="8">
    <source>
        <dbReference type="ARBA" id="ARBA00022776"/>
    </source>
</evidence>
<name>A0A8T2PAY9_9TELE</name>
<evidence type="ECO:0000313" key="14">
    <source>
        <dbReference type="EMBL" id="KAG9349705.1"/>
    </source>
</evidence>
<dbReference type="GO" id="GO:0005876">
    <property type="term" value="C:spindle microtubule"/>
    <property type="evidence" value="ECO:0007669"/>
    <property type="project" value="TreeGrafter"/>
</dbReference>
<evidence type="ECO:0000256" key="7">
    <source>
        <dbReference type="ARBA" id="ARBA00022701"/>
    </source>
</evidence>
<comment type="subcellular location">
    <subcellularLocation>
        <location evidence="2">Chromosome</location>
        <location evidence="2">Centromere</location>
        <location evidence="2">Kinetochore</location>
    </subcellularLocation>
    <subcellularLocation>
        <location evidence="1">Cytoplasm</location>
        <location evidence="1">Cytoskeleton</location>
        <location evidence="1">Spindle</location>
    </subcellularLocation>
</comment>